<gene>
    <name evidence="1" type="ORF">NBH20_12635</name>
</gene>
<dbReference type="Pfam" id="PF05013">
    <property type="entry name" value="FGase"/>
    <property type="match status" value="1"/>
</dbReference>
<evidence type="ECO:0000313" key="1">
    <source>
        <dbReference type="EMBL" id="MCM2402007.1"/>
    </source>
</evidence>
<keyword evidence="2" id="KW-1185">Reference proteome</keyword>
<dbReference type="EMBL" id="JAMQAY010000004">
    <property type="protein sequence ID" value="MCM2402007.1"/>
    <property type="molecule type" value="Genomic_DNA"/>
</dbReference>
<sequence length="257" mass="27436">MLLRSDILTAAEGEAAGVDNPQGVGAVLLICEHASRRLPASVGDLGLDAEALSSHIAWDPGALAVAEALSVKLDATLVHQRFSRLVYDCNRPPESPGAMPEVSEIYEIPGNRDLSPAERYARTAALYVPFHDRIAAIIADRTAGGRQTVLVTMHSFTPVYLGKPRAVEIGILHDTDSRLADAMLAAAEGGPFRVERNSPYGPEDGVTHTLRLHGLPHGHLNVMIEVRNDLIADEVGQGVMADYLAGLIRAAIGTCQQ</sequence>
<dbReference type="Gene3D" id="3.40.630.40">
    <property type="entry name" value="Zn-dependent exopeptidases"/>
    <property type="match status" value="1"/>
</dbReference>
<dbReference type="RefSeq" id="WP_250945306.1">
    <property type="nucleotide sequence ID" value="NZ_JAMQAY010000004.1"/>
</dbReference>
<proteinExistence type="predicted"/>
<reference evidence="1 2" key="1">
    <citation type="submission" date="2022-06" db="EMBL/GenBank/DDBJ databases">
        <authorList>
            <person name="Sun Q."/>
        </authorList>
    </citation>
    <scope>NUCLEOTIDE SEQUENCE [LARGE SCALE GENOMIC DNA]</scope>
    <source>
        <strain evidence="1 2">S153</strain>
    </source>
</reference>
<evidence type="ECO:0000313" key="2">
    <source>
        <dbReference type="Proteomes" id="UP001155079"/>
    </source>
</evidence>
<accession>A0ABT0V995</accession>
<dbReference type="Proteomes" id="UP001155079">
    <property type="component" value="Unassembled WGS sequence"/>
</dbReference>
<dbReference type="InterPro" id="IPR011227">
    <property type="entry name" value="UCP029730"/>
</dbReference>
<protein>
    <submittedName>
        <fullName evidence="1">N-formylglutamate amidohydrolase</fullName>
    </submittedName>
</protein>
<dbReference type="SUPFAM" id="SSF53187">
    <property type="entry name" value="Zn-dependent exopeptidases"/>
    <property type="match status" value="1"/>
</dbReference>
<organism evidence="1 2">
    <name type="scientific">Ciceribacter sichuanensis</name>
    <dbReference type="NCBI Taxonomy" id="2949647"/>
    <lineage>
        <taxon>Bacteria</taxon>
        <taxon>Pseudomonadati</taxon>
        <taxon>Pseudomonadota</taxon>
        <taxon>Alphaproteobacteria</taxon>
        <taxon>Hyphomicrobiales</taxon>
        <taxon>Rhizobiaceae</taxon>
        <taxon>Ciceribacter</taxon>
    </lineage>
</organism>
<dbReference type="PIRSF" id="PIRSF029730">
    <property type="entry name" value="UCP029730"/>
    <property type="match status" value="1"/>
</dbReference>
<comment type="caution">
    <text evidence="1">The sequence shown here is derived from an EMBL/GenBank/DDBJ whole genome shotgun (WGS) entry which is preliminary data.</text>
</comment>
<name>A0ABT0V995_9HYPH</name>
<dbReference type="InterPro" id="IPR007709">
    <property type="entry name" value="N-FG_amidohydro"/>
</dbReference>